<evidence type="ECO:0000313" key="2">
    <source>
        <dbReference type="EMBL" id="MCP2259965.1"/>
    </source>
</evidence>
<sequence length="140" mass="16074">MSELLEAAKLLLPEAQEKRSISEQLSDEHRFIEILTFAEADEILAMLHYVIEEDYFFLVWARNLAYRLACLQRPDDPDLLREAAIDLFNFGPDWDDISESLKAEADRLDLEGKTKRLPSAAETLVSPSTEHRPVPETKTE</sequence>
<feature type="region of interest" description="Disordered" evidence="1">
    <location>
        <begin position="113"/>
        <end position="140"/>
    </location>
</feature>
<proteinExistence type="predicted"/>
<dbReference type="EMBL" id="JAMTCP010000022">
    <property type="protein sequence ID" value="MCP2259965.1"/>
    <property type="molecule type" value="Genomic_DNA"/>
</dbReference>
<reference evidence="2 3" key="1">
    <citation type="submission" date="2022-06" db="EMBL/GenBank/DDBJ databases">
        <title>Genomic Encyclopedia of Archaeal and Bacterial Type Strains, Phase II (KMG-II): from individual species to whole genera.</title>
        <authorList>
            <person name="Goeker M."/>
        </authorList>
    </citation>
    <scope>NUCLEOTIDE SEQUENCE [LARGE SCALE GENOMIC DNA]</scope>
    <source>
        <strain evidence="2 3">DSM 40477</strain>
    </source>
</reference>
<comment type="caution">
    <text evidence="2">The sequence shown here is derived from an EMBL/GenBank/DDBJ whole genome shotgun (WGS) entry which is preliminary data.</text>
</comment>
<organism evidence="2 3">
    <name type="scientific">Streptoalloteichus tenebrarius (strain ATCC 17920 / DSM 40477 / JCM 4838 / CBS 697.72 / NBRC 16177 / NCIMB 11028 / NRRL B-12390 / A12253. 1 / ISP 5477)</name>
    <name type="common">Streptomyces tenebrarius</name>
    <dbReference type="NCBI Taxonomy" id="1933"/>
    <lineage>
        <taxon>Bacteria</taxon>
        <taxon>Bacillati</taxon>
        <taxon>Actinomycetota</taxon>
        <taxon>Actinomycetes</taxon>
        <taxon>Pseudonocardiales</taxon>
        <taxon>Pseudonocardiaceae</taxon>
        <taxon>Streptoalloteichus</taxon>
    </lineage>
</organism>
<protein>
    <submittedName>
        <fullName evidence="2">Uncharacterized protein</fullName>
    </submittedName>
</protein>
<gene>
    <name evidence="2" type="ORF">LX15_003676</name>
</gene>
<dbReference type="RefSeq" id="WP_253670845.1">
    <property type="nucleotide sequence ID" value="NZ_JAMTCP010000022.1"/>
</dbReference>
<evidence type="ECO:0000256" key="1">
    <source>
        <dbReference type="SAM" id="MobiDB-lite"/>
    </source>
</evidence>
<evidence type="ECO:0000313" key="3">
    <source>
        <dbReference type="Proteomes" id="UP001205311"/>
    </source>
</evidence>
<name>A0ABT1HWR2_STRSD</name>
<keyword evidence="3" id="KW-1185">Reference proteome</keyword>
<accession>A0ABT1HWR2</accession>
<dbReference type="Proteomes" id="UP001205311">
    <property type="component" value="Unassembled WGS sequence"/>
</dbReference>
<feature type="compositionally biased region" description="Basic and acidic residues" evidence="1">
    <location>
        <begin position="129"/>
        <end position="140"/>
    </location>
</feature>